<keyword evidence="3" id="KW-1185">Reference proteome</keyword>
<gene>
    <name evidence="2" type="ORF">LMG8286_00770</name>
</gene>
<accession>A0ABN7K3Q3</accession>
<dbReference type="InterPro" id="IPR001623">
    <property type="entry name" value="DnaJ_domain"/>
</dbReference>
<evidence type="ECO:0000259" key="1">
    <source>
        <dbReference type="PROSITE" id="PS50076"/>
    </source>
</evidence>
<reference evidence="2 3" key="1">
    <citation type="submission" date="2020-11" db="EMBL/GenBank/DDBJ databases">
        <authorList>
            <person name="Peeters C."/>
        </authorList>
    </citation>
    <scope>NUCLEOTIDE SEQUENCE [LARGE SCALE GENOMIC DNA]</scope>
    <source>
        <strain evidence="2 3">LMG 8286</strain>
    </source>
</reference>
<protein>
    <recommendedName>
        <fullName evidence="1">J domain-containing protein</fullName>
    </recommendedName>
</protein>
<sequence length="274" mass="32093">MKIKNTLESLSILTDDDKIYTDLRVMIEKNFSKTLKSKGKTISFYDENEMPQRKYFLKFIKCLYERENNEVIDIKFAEYKTIKLNYIQQNTLSKVICVGVDFAKDNAIFSIDKKDKLFFTYIIKSFEKCNYILNEKTSTLTLKMRTDDDIEALCEFISSTKHLRFIVSFTYDVQKLNLFKTNYKNGVSQKIKSRFNSVASLFSEQFEALGCAVGSSFEAVRESYLCLVKIYHPDRHSSKSDIVKNAYRKQFEKIQLAYEALKPLFKEQERALSA</sequence>
<organism evidence="2 3">
    <name type="scientific">Campylobacter suis</name>
    <dbReference type="NCBI Taxonomy" id="2790657"/>
    <lineage>
        <taxon>Bacteria</taxon>
        <taxon>Pseudomonadati</taxon>
        <taxon>Campylobacterota</taxon>
        <taxon>Epsilonproteobacteria</taxon>
        <taxon>Campylobacterales</taxon>
        <taxon>Campylobacteraceae</taxon>
        <taxon>Campylobacter</taxon>
    </lineage>
</organism>
<dbReference type="Gene3D" id="1.10.287.110">
    <property type="entry name" value="DnaJ domain"/>
    <property type="match status" value="1"/>
</dbReference>
<evidence type="ECO:0000313" key="2">
    <source>
        <dbReference type="EMBL" id="CAD7287139.1"/>
    </source>
</evidence>
<comment type="caution">
    <text evidence="2">The sequence shown here is derived from an EMBL/GenBank/DDBJ whole genome shotgun (WGS) entry which is preliminary data.</text>
</comment>
<evidence type="ECO:0000313" key="3">
    <source>
        <dbReference type="Proteomes" id="UP000789359"/>
    </source>
</evidence>
<dbReference type="Pfam" id="PF00226">
    <property type="entry name" value="DnaJ"/>
    <property type="match status" value="1"/>
</dbReference>
<proteinExistence type="predicted"/>
<dbReference type="InterPro" id="IPR036869">
    <property type="entry name" value="J_dom_sf"/>
</dbReference>
<dbReference type="NCBIfam" id="NF006502">
    <property type="entry name" value="PRK08937.3-2"/>
    <property type="match status" value="1"/>
</dbReference>
<dbReference type="SUPFAM" id="SSF46565">
    <property type="entry name" value="Chaperone J-domain"/>
    <property type="match status" value="1"/>
</dbReference>
<name>A0ABN7K3Q3_9BACT</name>
<dbReference type="EMBL" id="CAJHOE010000001">
    <property type="protein sequence ID" value="CAD7287139.1"/>
    <property type="molecule type" value="Genomic_DNA"/>
</dbReference>
<dbReference type="PROSITE" id="PS50076">
    <property type="entry name" value="DNAJ_2"/>
    <property type="match status" value="1"/>
</dbReference>
<feature type="domain" description="J" evidence="1">
    <location>
        <begin position="204"/>
        <end position="274"/>
    </location>
</feature>
<dbReference type="SMART" id="SM00271">
    <property type="entry name" value="DnaJ"/>
    <property type="match status" value="1"/>
</dbReference>
<dbReference type="RefSeq" id="WP_230056536.1">
    <property type="nucleotide sequence ID" value="NZ_CAJHOE010000001.1"/>
</dbReference>
<dbReference type="CDD" id="cd06257">
    <property type="entry name" value="DnaJ"/>
    <property type="match status" value="1"/>
</dbReference>
<dbReference type="Proteomes" id="UP000789359">
    <property type="component" value="Unassembled WGS sequence"/>
</dbReference>